<dbReference type="Proteomes" id="UP000284660">
    <property type="component" value="Unassembled WGS sequence"/>
</dbReference>
<dbReference type="Proteomes" id="UP000095591">
    <property type="component" value="Unassembled WGS sequence"/>
</dbReference>
<protein>
    <submittedName>
        <fullName evidence="9">DUF1282 domain-containing protein</fullName>
    </submittedName>
    <submittedName>
        <fullName evidence="8">DUF1282 family protein</fullName>
    </submittedName>
    <submittedName>
        <fullName evidence="7">Protein of uncharacterized function (DUF1282)</fullName>
    </submittedName>
</protein>
<keyword evidence="3 5" id="KW-1133">Transmembrane helix</keyword>
<evidence type="ECO:0000313" key="11">
    <source>
        <dbReference type="Proteomes" id="UP000284660"/>
    </source>
</evidence>
<keyword evidence="4 5" id="KW-0472">Membrane</keyword>
<evidence type="ECO:0000256" key="1">
    <source>
        <dbReference type="ARBA" id="ARBA00004141"/>
    </source>
</evidence>
<keyword evidence="2 5" id="KW-0812">Transmembrane</keyword>
<dbReference type="EMBL" id="JAQMPJ010000006">
    <property type="protein sequence ID" value="MDB9005241.1"/>
    <property type="molecule type" value="Genomic_DNA"/>
</dbReference>
<reference evidence="8" key="3">
    <citation type="submission" date="2023-01" db="EMBL/GenBank/DDBJ databases">
        <title>Human gut microbiome strain richness.</title>
        <authorList>
            <person name="Chen-Liaw A."/>
        </authorList>
    </citation>
    <scope>NUCLEOTIDE SEQUENCE</scope>
    <source>
        <strain evidence="8">RTP21484st1_E5_RTP21484_190118</strain>
    </source>
</reference>
<feature type="transmembrane region" description="Helical" evidence="5">
    <location>
        <begin position="68"/>
        <end position="91"/>
    </location>
</feature>
<gene>
    <name evidence="9" type="ORF">DW782_15095</name>
    <name evidence="7" type="ORF">ERS852429_02906</name>
    <name evidence="8" type="ORF">PN599_09525</name>
</gene>
<dbReference type="AlphaFoldDB" id="A0A173VDT8"/>
<organism evidence="7 10">
    <name type="scientific">Parabacteroides distasonis</name>
    <dbReference type="NCBI Taxonomy" id="823"/>
    <lineage>
        <taxon>Bacteria</taxon>
        <taxon>Pseudomonadati</taxon>
        <taxon>Bacteroidota</taxon>
        <taxon>Bacteroidia</taxon>
        <taxon>Bacteroidales</taxon>
        <taxon>Tannerellaceae</taxon>
        <taxon>Parabacteroides</taxon>
    </lineage>
</organism>
<evidence type="ECO:0000256" key="3">
    <source>
        <dbReference type="ARBA" id="ARBA00022989"/>
    </source>
</evidence>
<feature type="transmembrane region" description="Helical" evidence="5">
    <location>
        <begin position="158"/>
        <end position="183"/>
    </location>
</feature>
<reference evidence="9 11" key="2">
    <citation type="submission" date="2018-08" db="EMBL/GenBank/DDBJ databases">
        <title>A genome reference for cultivated species of the human gut microbiota.</title>
        <authorList>
            <person name="Zou Y."/>
            <person name="Xue W."/>
            <person name="Luo G."/>
        </authorList>
    </citation>
    <scope>NUCLEOTIDE SEQUENCE [LARGE SCALE GENOMIC DNA]</scope>
    <source>
        <strain evidence="9 11">AM30-4</strain>
    </source>
</reference>
<sequence>MYKEIFRWVIAIISQPAKAWALLAKKGEKQEEFLSRFVYPLIGFVTVAAFLGVLFTRKEFDLELALKSSIRTLVSSFGGFYLGAYLMNEIWQGIFKREKDLKLWLRFVGYSSSLMFALNIVLMLLPEFFFLRIFILYTFYIVWEGAGPYMGVEEKIRLKFVGFTTAIILLTPAVIEILLSMLMPGLSF</sequence>
<dbReference type="Proteomes" id="UP001210126">
    <property type="component" value="Unassembled WGS sequence"/>
</dbReference>
<evidence type="ECO:0000256" key="5">
    <source>
        <dbReference type="SAM" id="Phobius"/>
    </source>
</evidence>
<proteinExistence type="predicted"/>
<evidence type="ECO:0000256" key="4">
    <source>
        <dbReference type="ARBA" id="ARBA00023136"/>
    </source>
</evidence>
<feature type="transmembrane region" description="Helical" evidence="5">
    <location>
        <begin position="103"/>
        <end position="122"/>
    </location>
</feature>
<evidence type="ECO:0000313" key="8">
    <source>
        <dbReference type="EMBL" id="MDB9005241.1"/>
    </source>
</evidence>
<feature type="transmembrane region" description="Helical" evidence="5">
    <location>
        <begin position="128"/>
        <end position="146"/>
    </location>
</feature>
<dbReference type="RefSeq" id="WP_008780886.1">
    <property type="nucleotide sequence ID" value="NZ_CACRUW010000018.1"/>
</dbReference>
<name>A0A173VDT8_PARDI</name>
<evidence type="ECO:0000313" key="7">
    <source>
        <dbReference type="EMBL" id="CUN25234.1"/>
    </source>
</evidence>
<evidence type="ECO:0000313" key="9">
    <source>
        <dbReference type="EMBL" id="RHD73168.1"/>
    </source>
</evidence>
<dbReference type="EMBL" id="CYXP01000007">
    <property type="protein sequence ID" value="CUN25234.1"/>
    <property type="molecule type" value="Genomic_DNA"/>
</dbReference>
<accession>A0A173VDT8</accession>
<feature type="domain" description="Yip1" evidence="6">
    <location>
        <begin position="11"/>
        <end position="171"/>
    </location>
</feature>
<feature type="transmembrane region" description="Helical" evidence="5">
    <location>
        <begin position="37"/>
        <end position="56"/>
    </location>
</feature>
<reference evidence="7 10" key="1">
    <citation type="submission" date="2015-09" db="EMBL/GenBank/DDBJ databases">
        <authorList>
            <consortium name="Pathogen Informatics"/>
        </authorList>
    </citation>
    <scope>NUCLEOTIDE SEQUENCE [LARGE SCALE GENOMIC DNA]</scope>
    <source>
        <strain evidence="7 10">2789STDY5608872</strain>
    </source>
</reference>
<dbReference type="EMBL" id="QSJN01000009">
    <property type="protein sequence ID" value="RHD73168.1"/>
    <property type="molecule type" value="Genomic_DNA"/>
</dbReference>
<evidence type="ECO:0000313" key="10">
    <source>
        <dbReference type="Proteomes" id="UP000095591"/>
    </source>
</evidence>
<dbReference type="InterPro" id="IPR006977">
    <property type="entry name" value="Yip1_dom"/>
</dbReference>
<evidence type="ECO:0000259" key="6">
    <source>
        <dbReference type="Pfam" id="PF04893"/>
    </source>
</evidence>
<evidence type="ECO:0000256" key="2">
    <source>
        <dbReference type="ARBA" id="ARBA00022692"/>
    </source>
</evidence>
<dbReference type="GO" id="GO:0016020">
    <property type="term" value="C:membrane"/>
    <property type="evidence" value="ECO:0007669"/>
    <property type="project" value="UniProtKB-SubCell"/>
</dbReference>
<comment type="subcellular location">
    <subcellularLocation>
        <location evidence="1">Membrane</location>
        <topology evidence="1">Multi-pass membrane protein</topology>
    </subcellularLocation>
</comment>
<dbReference type="Pfam" id="PF04893">
    <property type="entry name" value="Yip1"/>
    <property type="match status" value="1"/>
</dbReference>